<protein>
    <submittedName>
        <fullName evidence="1">Uncharacterized protein</fullName>
    </submittedName>
</protein>
<proteinExistence type="predicted"/>
<dbReference type="HOGENOM" id="CLU_2478073_0_0_11"/>
<dbReference type="AlphaFoldDB" id="A0A0B6EMQ0"/>
<organism evidence="1 2">
    <name type="scientific">Corynebacterium singulare</name>
    <dbReference type="NCBI Taxonomy" id="161899"/>
    <lineage>
        <taxon>Bacteria</taxon>
        <taxon>Bacillati</taxon>
        <taxon>Actinomycetota</taxon>
        <taxon>Actinomycetes</taxon>
        <taxon>Mycobacteriales</taxon>
        <taxon>Corynebacteriaceae</taxon>
        <taxon>Corynebacterium</taxon>
    </lineage>
</organism>
<dbReference type="Proteomes" id="UP000031890">
    <property type="component" value="Chromosome"/>
</dbReference>
<accession>A0A0B6EMQ0</accession>
<name>A0A0B6EMQ0_9CORY</name>
<evidence type="ECO:0000313" key="2">
    <source>
        <dbReference type="Proteomes" id="UP000031890"/>
    </source>
</evidence>
<dbReference type="EMBL" id="CP010827">
    <property type="protein sequence ID" value="AJI77807.1"/>
    <property type="molecule type" value="Genomic_DNA"/>
</dbReference>
<sequence>MVDFLDTYPTLGDFFPIAYIDGDDYAVLQRTADGVLCGRYDALDNEWWEQPAQSFTEWFYAMAAPRQNNAQPVHPRLPNTTASAPSH</sequence>
<evidence type="ECO:0000313" key="1">
    <source>
        <dbReference type="EMBL" id="AJI77807.1"/>
    </source>
</evidence>
<gene>
    <name evidence="1" type="ORF">CSING_01225</name>
</gene>
<reference evidence="1 2" key="1">
    <citation type="journal article" date="2015" name="Genome Announc.">
        <title>Complete Genome Sequence and Annotation of Corynebacterium singulare DSM 44357, Isolated from a Human Semen Specimen.</title>
        <authorList>
            <person name="Merten M."/>
            <person name="Brinkrolf K."/>
            <person name="Albersmeier A."/>
            <person name="Kutter Y."/>
            <person name="Ruckert C."/>
            <person name="Tauch A."/>
        </authorList>
    </citation>
    <scope>NUCLEOTIDE SEQUENCE [LARGE SCALE GENOMIC DNA]</scope>
    <source>
        <strain evidence="1">IBS B52218</strain>
    </source>
</reference>
<dbReference type="KEGG" id="csx:CSING_01225"/>